<dbReference type="AlphaFoldDB" id="A0AAV6UXU1"/>
<keyword evidence="2" id="KW-1185">Reference proteome</keyword>
<evidence type="ECO:0000313" key="2">
    <source>
        <dbReference type="Proteomes" id="UP000827092"/>
    </source>
</evidence>
<dbReference type="SUPFAM" id="SSF56112">
    <property type="entry name" value="Protein kinase-like (PK-like)"/>
    <property type="match status" value="1"/>
</dbReference>
<dbReference type="InterPro" id="IPR011009">
    <property type="entry name" value="Kinase-like_dom_sf"/>
</dbReference>
<organism evidence="1 2">
    <name type="scientific">Oedothorax gibbosus</name>
    <dbReference type="NCBI Taxonomy" id="931172"/>
    <lineage>
        <taxon>Eukaryota</taxon>
        <taxon>Metazoa</taxon>
        <taxon>Ecdysozoa</taxon>
        <taxon>Arthropoda</taxon>
        <taxon>Chelicerata</taxon>
        <taxon>Arachnida</taxon>
        <taxon>Araneae</taxon>
        <taxon>Araneomorphae</taxon>
        <taxon>Entelegynae</taxon>
        <taxon>Araneoidea</taxon>
        <taxon>Linyphiidae</taxon>
        <taxon>Erigoninae</taxon>
        <taxon>Oedothorax</taxon>
    </lineage>
</organism>
<evidence type="ECO:0008006" key="3">
    <source>
        <dbReference type="Google" id="ProtNLM"/>
    </source>
</evidence>
<dbReference type="Gene3D" id="1.10.510.10">
    <property type="entry name" value="Transferase(Phosphotransferase) domain 1"/>
    <property type="match status" value="1"/>
</dbReference>
<name>A0AAV6UXU1_9ARAC</name>
<proteinExistence type="predicted"/>
<gene>
    <name evidence="1" type="ORF">JTE90_029085</name>
</gene>
<accession>A0AAV6UXU1</accession>
<sequence length="125" mass="14258">MIWLQGEGEVHQLDLITYLCGSINSESYPVSENIPVFASLRLPRNRRKLSRSIKHFVKNDYAMYLIDQLLTLDQNSRISATAFLSHQFFEAEMPCDLADMGLRFCQAMEATSGNSSSFCAYYITD</sequence>
<evidence type="ECO:0000313" key="1">
    <source>
        <dbReference type="EMBL" id="KAG8188161.1"/>
    </source>
</evidence>
<reference evidence="1 2" key="1">
    <citation type="journal article" date="2022" name="Nat. Ecol. Evol.">
        <title>A masculinizing supergene underlies an exaggerated male reproductive morph in a spider.</title>
        <authorList>
            <person name="Hendrickx F."/>
            <person name="De Corte Z."/>
            <person name="Sonet G."/>
            <person name="Van Belleghem S.M."/>
            <person name="Kostlbacher S."/>
            <person name="Vangestel C."/>
        </authorList>
    </citation>
    <scope>NUCLEOTIDE SEQUENCE [LARGE SCALE GENOMIC DNA]</scope>
    <source>
        <strain evidence="1">W744_W776</strain>
    </source>
</reference>
<dbReference type="Proteomes" id="UP000827092">
    <property type="component" value="Unassembled WGS sequence"/>
</dbReference>
<protein>
    <recommendedName>
        <fullName evidence="3">Protein kinase domain-containing protein</fullName>
    </recommendedName>
</protein>
<comment type="caution">
    <text evidence="1">The sequence shown here is derived from an EMBL/GenBank/DDBJ whole genome shotgun (WGS) entry which is preliminary data.</text>
</comment>
<dbReference type="EMBL" id="JAFNEN010000248">
    <property type="protein sequence ID" value="KAG8188161.1"/>
    <property type="molecule type" value="Genomic_DNA"/>
</dbReference>